<organism evidence="1 2">
    <name type="scientific">Ruminococcus flavefaciens</name>
    <dbReference type="NCBI Taxonomy" id="1265"/>
    <lineage>
        <taxon>Bacteria</taxon>
        <taxon>Bacillati</taxon>
        <taxon>Bacillota</taxon>
        <taxon>Clostridia</taxon>
        <taxon>Eubacteriales</taxon>
        <taxon>Oscillospiraceae</taxon>
        <taxon>Ruminococcus</taxon>
    </lineage>
</organism>
<accession>A0A1K1PPM7</accession>
<reference evidence="1 2" key="1">
    <citation type="submission" date="2016-11" db="EMBL/GenBank/DDBJ databases">
        <authorList>
            <person name="Jaros S."/>
            <person name="Januszkiewicz K."/>
            <person name="Wedrychowicz H."/>
        </authorList>
    </citation>
    <scope>NUCLEOTIDE SEQUENCE [LARGE SCALE GENOMIC DNA]</scope>
    <source>
        <strain evidence="1 2">YL228</strain>
    </source>
</reference>
<protein>
    <submittedName>
        <fullName evidence="1">Uncharacterized protein</fullName>
    </submittedName>
</protein>
<name>A0A1K1PPM7_RUMFL</name>
<dbReference type="EMBL" id="FPIP01000010">
    <property type="protein sequence ID" value="SFW49599.1"/>
    <property type="molecule type" value="Genomic_DNA"/>
</dbReference>
<proteinExistence type="predicted"/>
<gene>
    <name evidence="1" type="ORF">SAMN02910280_0016</name>
</gene>
<dbReference type="Proteomes" id="UP000183461">
    <property type="component" value="Unassembled WGS sequence"/>
</dbReference>
<dbReference type="AlphaFoldDB" id="A0A1K1PPM7"/>
<sequence length="45" mass="5256">MMKTGIKLNRDTLIEILCLLLREPLLKKGLLSNSLPKTFVLFFHR</sequence>
<evidence type="ECO:0000313" key="2">
    <source>
        <dbReference type="Proteomes" id="UP000183461"/>
    </source>
</evidence>
<evidence type="ECO:0000313" key="1">
    <source>
        <dbReference type="EMBL" id="SFW49599.1"/>
    </source>
</evidence>